<dbReference type="PROSITE" id="PS51257">
    <property type="entry name" value="PROKAR_LIPOPROTEIN"/>
    <property type="match status" value="1"/>
</dbReference>
<keyword evidence="3" id="KW-1185">Reference proteome</keyword>
<proteinExistence type="predicted"/>
<dbReference type="EMBL" id="CP056775">
    <property type="protein sequence ID" value="QRR00069.1"/>
    <property type="molecule type" value="Genomic_DNA"/>
</dbReference>
<evidence type="ECO:0000313" key="2">
    <source>
        <dbReference type="EMBL" id="QRR00069.1"/>
    </source>
</evidence>
<keyword evidence="1" id="KW-0732">Signal</keyword>
<reference evidence="2 3" key="1">
    <citation type="submission" date="2020-06" db="EMBL/GenBank/DDBJ databases">
        <title>Dyadobacter sandarakinus sp. nov., isolated from the soil of the Arctic Yellow River Station.</title>
        <authorList>
            <person name="Zhang Y."/>
            <person name="Peng F."/>
        </authorList>
    </citation>
    <scope>NUCLEOTIDE SEQUENCE [LARGE SCALE GENOMIC DNA]</scope>
    <source>
        <strain evidence="2 3">Q3-56</strain>
    </source>
</reference>
<sequence>MKRKHAINKWFAGSWMLFVCGAAASCGGYRPPEPVEVFHLNVPDAARDTIFFIPNARASNSVEVTVEGTISNLAVVKFSQDTSFTSRSGILISEQGYHSPVIISEIKGDTLFVQYLPIRQPVKGSLTISATFRD</sequence>
<dbReference type="Proteomes" id="UP000612680">
    <property type="component" value="Chromosome"/>
</dbReference>
<dbReference type="RefSeq" id="WP_204660829.1">
    <property type="nucleotide sequence ID" value="NZ_CP056775.1"/>
</dbReference>
<accession>A0ABX7I201</accession>
<protein>
    <recommendedName>
        <fullName evidence="4">DUF4843 domain-containing protein</fullName>
    </recommendedName>
</protein>
<evidence type="ECO:0008006" key="4">
    <source>
        <dbReference type="Google" id="ProtNLM"/>
    </source>
</evidence>
<gene>
    <name evidence="2" type="ORF">HWI92_03640</name>
</gene>
<feature type="signal peptide" evidence="1">
    <location>
        <begin position="1"/>
        <end position="24"/>
    </location>
</feature>
<evidence type="ECO:0000256" key="1">
    <source>
        <dbReference type="SAM" id="SignalP"/>
    </source>
</evidence>
<organism evidence="2 3">
    <name type="scientific">Dyadobacter sandarakinus</name>
    <dbReference type="NCBI Taxonomy" id="2747268"/>
    <lineage>
        <taxon>Bacteria</taxon>
        <taxon>Pseudomonadati</taxon>
        <taxon>Bacteroidota</taxon>
        <taxon>Cytophagia</taxon>
        <taxon>Cytophagales</taxon>
        <taxon>Spirosomataceae</taxon>
        <taxon>Dyadobacter</taxon>
    </lineage>
</organism>
<name>A0ABX7I201_9BACT</name>
<evidence type="ECO:0000313" key="3">
    <source>
        <dbReference type="Proteomes" id="UP000612680"/>
    </source>
</evidence>
<feature type="chain" id="PRO_5045226328" description="DUF4843 domain-containing protein" evidence="1">
    <location>
        <begin position="25"/>
        <end position="134"/>
    </location>
</feature>